<feature type="region of interest" description="Disordered" evidence="1">
    <location>
        <begin position="1"/>
        <end position="43"/>
    </location>
</feature>
<feature type="region of interest" description="Disordered" evidence="1">
    <location>
        <begin position="129"/>
        <end position="264"/>
    </location>
</feature>
<accession>A0ABR3GVH7</accession>
<sequence>MAPRRDFDENLRRANRRNANSGALAKRDKQRPTQAGRDGDVLMGGYRIPTVISSKGAVQHKQDRYVPREARRGGGHKRLGGCWDGGHGEEGRNLRSTPVDDRRERYGEGEHRENPILIEDDYDRRIHHTSSRRDRHLRDYQKSVNSSRIRYERARHVSNRNRTSDYNYGDYGTRNRYSNDERRRSRGPASFSREDSRSRYSSHSNNHDSSRYSPSHRRRERDSYRSPERYGSRRGRTSEYNVSDTPRQRQDESRRYYERARSRDDHQWRLRAHDKMQDDRRSDINFDGSFEDAMKGLATHAAKFFKNVNRRDRALVETAVWKAYGDSIASLGNKYNTNRTGNRTQEWVSARGINNRRDDNFAIKARRQEHSVTSSNGSVTGRSHSSVDSAAIRRGRTLEEYRQVNIHHERTWEDHFGAGSYSGSASYAGSEAGSEVVSEASSRASDNPRSYQGSTTRNISHSSGGSSARPIRSRSCSPRSDSTVTAHRIRQQVPRPRLPPDRPIPVYNQDPNDPARFLNVPRPERLQWDIPSDRYNGAAWAVHRKSEIEAGAIPPFYPDRWVSGQSFGSATKDASRKAPVTTHEEVLGRECYGDLTLALTNNSTRSESVANQLVGGFGAIRLNSVPRSECESTYGGSELPDDFDLYGSDTPLEAPENTDTMNSQNPWTWSPFSSRFGDSFSGVDDDDGSATPKRRSPSYEIFLSREGSVASETPTYYNSHMGRNTGNPLLVDRYLSSREATPSLCLADFIEYDSRKVSSLLNNEGSQIDLIDLSSPPPSPNGTRPSTPSPYYDFQLHPHLKNRHQSSSNQDSVPTGSCTGHIIDDDWEKSFGTLTKGKRFTLSGEGNKESPLFIEDDEEAEGSVANEFQALSLRSNKETDDDLDFMGVGWYEGKPPLHSP</sequence>
<feature type="region of interest" description="Disordered" evidence="1">
    <location>
        <begin position="769"/>
        <end position="793"/>
    </location>
</feature>
<feature type="region of interest" description="Disordered" evidence="1">
    <location>
        <begin position="367"/>
        <end position="391"/>
    </location>
</feature>
<evidence type="ECO:0000256" key="1">
    <source>
        <dbReference type="SAM" id="MobiDB-lite"/>
    </source>
</evidence>
<feature type="compositionally biased region" description="Basic and acidic residues" evidence="1">
    <location>
        <begin position="246"/>
        <end position="264"/>
    </location>
</feature>
<keyword evidence="3" id="KW-1185">Reference proteome</keyword>
<feature type="compositionally biased region" description="Polar residues" evidence="1">
    <location>
        <begin position="447"/>
        <end position="465"/>
    </location>
</feature>
<comment type="caution">
    <text evidence="2">The sequence shown here is derived from an EMBL/GenBank/DDBJ whole genome shotgun (WGS) entry which is preliminary data.</text>
</comment>
<gene>
    <name evidence="2" type="ORF">Q9L58_001006</name>
</gene>
<feature type="compositionally biased region" description="Basic and acidic residues" evidence="1">
    <location>
        <begin position="86"/>
        <end position="114"/>
    </location>
</feature>
<dbReference type="EMBL" id="JBBBZM010000007">
    <property type="protein sequence ID" value="KAL0639915.1"/>
    <property type="molecule type" value="Genomic_DNA"/>
</dbReference>
<feature type="region of interest" description="Disordered" evidence="1">
    <location>
        <begin position="58"/>
        <end position="114"/>
    </location>
</feature>
<reference evidence="2 3" key="1">
    <citation type="submission" date="2024-02" db="EMBL/GenBank/DDBJ databases">
        <title>Discinaceae phylogenomics.</title>
        <authorList>
            <person name="Dirks A.C."/>
            <person name="James T.Y."/>
        </authorList>
    </citation>
    <scope>NUCLEOTIDE SEQUENCE [LARGE SCALE GENOMIC DNA]</scope>
    <source>
        <strain evidence="2 3">ACD0624</strain>
    </source>
</reference>
<evidence type="ECO:0000313" key="2">
    <source>
        <dbReference type="EMBL" id="KAL0639915.1"/>
    </source>
</evidence>
<proteinExistence type="predicted"/>
<dbReference type="Proteomes" id="UP001447188">
    <property type="component" value="Unassembled WGS sequence"/>
</dbReference>
<feature type="compositionally biased region" description="Basic and acidic residues" evidence="1">
    <location>
        <begin position="1"/>
        <end position="12"/>
    </location>
</feature>
<feature type="compositionally biased region" description="Basic and acidic residues" evidence="1">
    <location>
        <begin position="60"/>
        <end position="72"/>
    </location>
</feature>
<feature type="compositionally biased region" description="Low complexity" evidence="1">
    <location>
        <begin position="466"/>
        <end position="482"/>
    </location>
</feature>
<feature type="region of interest" description="Disordered" evidence="1">
    <location>
        <begin position="437"/>
        <end position="514"/>
    </location>
</feature>
<evidence type="ECO:0000313" key="3">
    <source>
        <dbReference type="Proteomes" id="UP001447188"/>
    </source>
</evidence>
<feature type="compositionally biased region" description="Polar residues" evidence="1">
    <location>
        <begin position="371"/>
        <end position="388"/>
    </location>
</feature>
<protein>
    <submittedName>
        <fullName evidence="2">Uncharacterized protein</fullName>
    </submittedName>
</protein>
<organism evidence="2 3">
    <name type="scientific">Discina gigas</name>
    <dbReference type="NCBI Taxonomy" id="1032678"/>
    <lineage>
        <taxon>Eukaryota</taxon>
        <taxon>Fungi</taxon>
        <taxon>Dikarya</taxon>
        <taxon>Ascomycota</taxon>
        <taxon>Pezizomycotina</taxon>
        <taxon>Pezizomycetes</taxon>
        <taxon>Pezizales</taxon>
        <taxon>Discinaceae</taxon>
        <taxon>Discina</taxon>
    </lineage>
</organism>
<name>A0ABR3GVH7_9PEZI</name>
<feature type="compositionally biased region" description="Basic and acidic residues" evidence="1">
    <location>
        <begin position="220"/>
        <end position="231"/>
    </location>
</feature>